<keyword evidence="7" id="KW-0732">Signal</keyword>
<evidence type="ECO:0000256" key="7">
    <source>
        <dbReference type="SAM" id="SignalP"/>
    </source>
</evidence>
<keyword evidence="3 5" id="KW-0697">Rotamase</keyword>
<dbReference type="EC" id="5.2.1.8" evidence="6"/>
<dbReference type="RefSeq" id="WP_025790059.1">
    <property type="nucleotide sequence ID" value="NZ_KB899220.1"/>
</dbReference>
<keyword evidence="4 5" id="KW-0413">Isomerase</keyword>
<evidence type="ECO:0000256" key="5">
    <source>
        <dbReference type="PROSITE-ProRule" id="PRU00277"/>
    </source>
</evidence>
<dbReference type="PATRIC" id="fig|1122985.7.peg.1115"/>
<dbReference type="eggNOG" id="COG0545">
    <property type="taxonomic scope" value="Bacteria"/>
</dbReference>
<name>A0A069QSL1_HOYLO</name>
<dbReference type="Proteomes" id="UP000027442">
    <property type="component" value="Unassembled WGS sequence"/>
</dbReference>
<gene>
    <name evidence="9" type="ORF">HMPREF1991_01074</name>
</gene>
<dbReference type="Gene3D" id="3.10.50.40">
    <property type="match status" value="1"/>
</dbReference>
<reference evidence="9 10" key="1">
    <citation type="submission" date="2013-08" db="EMBL/GenBank/DDBJ databases">
        <authorList>
            <person name="Weinstock G."/>
            <person name="Sodergren E."/>
            <person name="Wylie T."/>
            <person name="Fulton L."/>
            <person name="Fulton R."/>
            <person name="Fronick C."/>
            <person name="O'Laughlin M."/>
            <person name="Godfrey J."/>
            <person name="Miner T."/>
            <person name="Herter B."/>
            <person name="Appelbaum E."/>
            <person name="Cordes M."/>
            <person name="Lek S."/>
            <person name="Wollam A."/>
            <person name="Pepin K.H."/>
            <person name="Palsikar V.B."/>
            <person name="Mitreva M."/>
            <person name="Wilson R.K."/>
        </authorList>
    </citation>
    <scope>NUCLEOTIDE SEQUENCE [LARGE SCALE GENOMIC DNA]</scope>
    <source>
        <strain evidence="9 10">ATCC 15930</strain>
    </source>
</reference>
<evidence type="ECO:0000256" key="2">
    <source>
        <dbReference type="ARBA" id="ARBA00006577"/>
    </source>
</evidence>
<dbReference type="PROSITE" id="PS50059">
    <property type="entry name" value="FKBP_PPIASE"/>
    <property type="match status" value="1"/>
</dbReference>
<sequence length="207" mass="22200">MKRKSFLFMAAATLMAFAFTACSETDNSTDDFPNWQAANEAYFDSIYNVAKANTAQWRVIPSITLTPEAVKNKTDNVAVQVIETGDGSERALQNDTVRVILQGRLKASPGYPQGKVFQQTYVGSDDHSTANAAKLAVGSAVPGLQTALQNMPIGAKWRVYVPYQLGFGSALGSGTVAGASSTTVQVPGFSTLIYTVELVKIIRQGHK</sequence>
<dbReference type="InterPro" id="IPR046357">
    <property type="entry name" value="PPIase_dom_sf"/>
</dbReference>
<proteinExistence type="inferred from homology"/>
<comment type="catalytic activity">
    <reaction evidence="1 5 6">
        <text>[protein]-peptidylproline (omega=180) = [protein]-peptidylproline (omega=0)</text>
        <dbReference type="Rhea" id="RHEA:16237"/>
        <dbReference type="Rhea" id="RHEA-COMP:10747"/>
        <dbReference type="Rhea" id="RHEA-COMP:10748"/>
        <dbReference type="ChEBI" id="CHEBI:83833"/>
        <dbReference type="ChEBI" id="CHEBI:83834"/>
        <dbReference type="EC" id="5.2.1.8"/>
    </reaction>
</comment>
<evidence type="ECO:0000256" key="3">
    <source>
        <dbReference type="ARBA" id="ARBA00023110"/>
    </source>
</evidence>
<dbReference type="EMBL" id="JNGW01000043">
    <property type="protein sequence ID" value="KDR52841.1"/>
    <property type="molecule type" value="Genomic_DNA"/>
</dbReference>
<evidence type="ECO:0000256" key="1">
    <source>
        <dbReference type="ARBA" id="ARBA00000971"/>
    </source>
</evidence>
<evidence type="ECO:0000256" key="4">
    <source>
        <dbReference type="ARBA" id="ARBA00023235"/>
    </source>
</evidence>
<evidence type="ECO:0000313" key="9">
    <source>
        <dbReference type="EMBL" id="KDR52841.1"/>
    </source>
</evidence>
<feature type="domain" description="PPIase FKBP-type" evidence="8">
    <location>
        <begin position="94"/>
        <end position="202"/>
    </location>
</feature>
<dbReference type="PROSITE" id="PS51257">
    <property type="entry name" value="PROKAR_LIPOPROTEIN"/>
    <property type="match status" value="1"/>
</dbReference>
<dbReference type="InterPro" id="IPR001179">
    <property type="entry name" value="PPIase_FKBP_dom"/>
</dbReference>
<evidence type="ECO:0000259" key="8">
    <source>
        <dbReference type="PROSITE" id="PS50059"/>
    </source>
</evidence>
<dbReference type="PANTHER" id="PTHR43811:SF23">
    <property type="entry name" value="FKBP-TYPE 22 KDA PEPTIDYL-PROLYL CIS-TRANS ISOMERASE"/>
    <property type="match status" value="1"/>
</dbReference>
<feature type="signal peptide" evidence="7">
    <location>
        <begin position="1"/>
        <end position="23"/>
    </location>
</feature>
<dbReference type="GO" id="GO:0003755">
    <property type="term" value="F:peptidyl-prolyl cis-trans isomerase activity"/>
    <property type="evidence" value="ECO:0007669"/>
    <property type="project" value="UniProtKB-UniRule"/>
</dbReference>
<comment type="similarity">
    <text evidence="2 6">Belongs to the FKBP-type PPIase family.</text>
</comment>
<evidence type="ECO:0000313" key="10">
    <source>
        <dbReference type="Proteomes" id="UP000027442"/>
    </source>
</evidence>
<dbReference type="Pfam" id="PF00254">
    <property type="entry name" value="FKBP_C"/>
    <property type="match status" value="1"/>
</dbReference>
<comment type="caution">
    <text evidence="9">The sequence shown here is derived from an EMBL/GenBank/DDBJ whole genome shotgun (WGS) entry which is preliminary data.</text>
</comment>
<dbReference type="HOGENOM" id="CLU_013615_7_1_10"/>
<dbReference type="SUPFAM" id="SSF54534">
    <property type="entry name" value="FKBP-like"/>
    <property type="match status" value="1"/>
</dbReference>
<dbReference type="AlphaFoldDB" id="A0A069QSL1"/>
<feature type="chain" id="PRO_5001665577" description="Peptidyl-prolyl cis-trans isomerase" evidence="7">
    <location>
        <begin position="24"/>
        <end position="207"/>
    </location>
</feature>
<keyword evidence="10" id="KW-1185">Reference proteome</keyword>
<organism evidence="9 10">
    <name type="scientific">Hoylesella loescheii DSM 19665 = JCM 12249 = ATCC 15930</name>
    <dbReference type="NCBI Taxonomy" id="1122985"/>
    <lineage>
        <taxon>Bacteria</taxon>
        <taxon>Pseudomonadati</taxon>
        <taxon>Bacteroidota</taxon>
        <taxon>Bacteroidia</taxon>
        <taxon>Bacteroidales</taxon>
        <taxon>Prevotellaceae</taxon>
        <taxon>Hoylesella</taxon>
    </lineage>
</organism>
<dbReference type="PANTHER" id="PTHR43811">
    <property type="entry name" value="FKBP-TYPE PEPTIDYL-PROLYL CIS-TRANS ISOMERASE FKPA"/>
    <property type="match status" value="1"/>
</dbReference>
<evidence type="ECO:0000256" key="6">
    <source>
        <dbReference type="RuleBase" id="RU003915"/>
    </source>
</evidence>
<accession>A0A069QSL1</accession>
<protein>
    <recommendedName>
        <fullName evidence="6">Peptidyl-prolyl cis-trans isomerase</fullName>
        <ecNumber evidence="6">5.2.1.8</ecNumber>
    </recommendedName>
</protein>